<keyword evidence="2" id="KW-0031">Aminopeptidase</keyword>
<dbReference type="SUPFAM" id="SSF53474">
    <property type="entry name" value="alpha/beta-Hydrolases"/>
    <property type="match status" value="1"/>
</dbReference>
<sequence length="639" mass="71124">MNQATKSVSPYGFWKSPITSDLIVAEAVTLVDVLLDNDDVYWIESRPKEAGRFVLVKRLADGTTREVVPESFSTRTRVHEYGGGAVLVKNGTVYFSNDSDQKLYRQNPGGPPFAIGSAPQCRYADGIIDESRGRIITVREDHSQADGVVVNTIVAVAVDGLSDDQILISGNDFYSNPRLSSDGKRLAWLTWNHPNMPWTSSELWTANVTDSGEITSPRKIAGSIDESIFQPEWSLNGTLYFISDRSGWWNLYRVKNDSIEAVMPKKAEFGQAQWSFGMATYGFASDSRVVVSYIANGRTHLEIINEETGDVTPISFPYTEAASVRVNANYIVVRAGAPDKPSSVVKIGIKPPATIEILRRSTEVIEDSSIHAYISIPTLIEFPTGNRNAYGWYYAPYNPDFTASVDELPPLIVKSHGGPTAAASSTLDLRIQYWTSRGYAVVDVDYGGSTGYGREFRNRLYQTWGIVDLEDCTNAARFLCKTKRGDEARTAITGGSAGGYTTLCALIFNDFFKIGASYYGVGDLEALVRDTHKFESHYLDWLVGKYPEEIEKYKARSPINFTERLSVPVIFFQGDEDKIVPPNQAEMMVSRIRSKGLPVGYFLFHGEQHGFRQASNIRRSLDAELYFYATLLVRSGLQF</sequence>
<dbReference type="GO" id="GO:0008236">
    <property type="term" value="F:serine-type peptidase activity"/>
    <property type="evidence" value="ECO:0007669"/>
    <property type="project" value="InterPro"/>
</dbReference>
<organism evidence="2 3">
    <name type="scientific">Nitrosospira multiformis</name>
    <dbReference type="NCBI Taxonomy" id="1231"/>
    <lineage>
        <taxon>Bacteria</taxon>
        <taxon>Pseudomonadati</taxon>
        <taxon>Pseudomonadota</taxon>
        <taxon>Betaproteobacteria</taxon>
        <taxon>Nitrosomonadales</taxon>
        <taxon>Nitrosomonadaceae</taxon>
        <taxon>Nitrosospira</taxon>
    </lineage>
</organism>
<protein>
    <submittedName>
        <fullName evidence="2">Dipeptidyl aminopeptidase/acylaminoacyl peptidase</fullName>
    </submittedName>
</protein>
<dbReference type="InterPro" id="IPR011659">
    <property type="entry name" value="WD40"/>
</dbReference>
<dbReference type="RefSeq" id="WP_074748907.1">
    <property type="nucleotide sequence ID" value="NZ_FOCT01000017.1"/>
</dbReference>
<accession>A0A1H8NN31</accession>
<dbReference type="InterPro" id="IPR029058">
    <property type="entry name" value="AB_hydrolase_fold"/>
</dbReference>
<proteinExistence type="predicted"/>
<dbReference type="Proteomes" id="UP000183898">
    <property type="component" value="Unassembled WGS sequence"/>
</dbReference>
<keyword evidence="2" id="KW-0378">Hydrolase</keyword>
<dbReference type="InterPro" id="IPR011042">
    <property type="entry name" value="6-blade_b-propeller_TolB-like"/>
</dbReference>
<keyword evidence="2" id="KW-0645">Protease</keyword>
<name>A0A1H8NN31_9PROT</name>
<evidence type="ECO:0000259" key="1">
    <source>
        <dbReference type="Pfam" id="PF00326"/>
    </source>
</evidence>
<dbReference type="Gene3D" id="2.120.10.30">
    <property type="entry name" value="TolB, C-terminal domain"/>
    <property type="match status" value="1"/>
</dbReference>
<dbReference type="Pfam" id="PF07676">
    <property type="entry name" value="PD40"/>
    <property type="match status" value="1"/>
</dbReference>
<dbReference type="InterPro" id="IPR001375">
    <property type="entry name" value="Peptidase_S9_cat"/>
</dbReference>
<dbReference type="GO" id="GO:0004177">
    <property type="term" value="F:aminopeptidase activity"/>
    <property type="evidence" value="ECO:0007669"/>
    <property type="project" value="UniProtKB-KW"/>
</dbReference>
<evidence type="ECO:0000313" key="3">
    <source>
        <dbReference type="Proteomes" id="UP000183898"/>
    </source>
</evidence>
<dbReference type="InterPro" id="IPR050585">
    <property type="entry name" value="Xaa-Pro_dipeptidyl-ppase/CocE"/>
</dbReference>
<dbReference type="GO" id="GO:0006508">
    <property type="term" value="P:proteolysis"/>
    <property type="evidence" value="ECO:0007669"/>
    <property type="project" value="InterPro"/>
</dbReference>
<dbReference type="PANTHER" id="PTHR43056:SF5">
    <property type="entry name" value="PEPTIDASE S9 PROLYL OLIGOPEPTIDASE CATALYTIC DOMAIN-CONTAINING PROTEIN"/>
    <property type="match status" value="1"/>
</dbReference>
<gene>
    <name evidence="2" type="ORF">SAMN05216404_11711</name>
</gene>
<dbReference type="PANTHER" id="PTHR43056">
    <property type="entry name" value="PEPTIDASE S9 PROLYL OLIGOPEPTIDASE"/>
    <property type="match status" value="1"/>
</dbReference>
<reference evidence="2 3" key="1">
    <citation type="submission" date="2016-10" db="EMBL/GenBank/DDBJ databases">
        <authorList>
            <person name="de Groot N.N."/>
        </authorList>
    </citation>
    <scope>NUCLEOTIDE SEQUENCE [LARGE SCALE GENOMIC DNA]</scope>
    <source>
        <strain evidence="2 3">Nl18</strain>
    </source>
</reference>
<evidence type="ECO:0000313" key="2">
    <source>
        <dbReference type="EMBL" id="SEO30783.1"/>
    </source>
</evidence>
<dbReference type="AlphaFoldDB" id="A0A1H8NN31"/>
<dbReference type="EMBL" id="FOCT01000017">
    <property type="protein sequence ID" value="SEO30783.1"/>
    <property type="molecule type" value="Genomic_DNA"/>
</dbReference>
<dbReference type="Pfam" id="PF00326">
    <property type="entry name" value="Peptidase_S9"/>
    <property type="match status" value="1"/>
</dbReference>
<dbReference type="SUPFAM" id="SSF82171">
    <property type="entry name" value="DPP6 N-terminal domain-like"/>
    <property type="match status" value="1"/>
</dbReference>
<feature type="domain" description="Peptidase S9 prolyl oligopeptidase catalytic" evidence="1">
    <location>
        <begin position="427"/>
        <end position="631"/>
    </location>
</feature>
<dbReference type="Gene3D" id="3.40.50.1820">
    <property type="entry name" value="alpha/beta hydrolase"/>
    <property type="match status" value="1"/>
</dbReference>